<dbReference type="Gene3D" id="3.40.1440.10">
    <property type="entry name" value="GIY-YIG endonuclease"/>
    <property type="match status" value="1"/>
</dbReference>
<accession>A0A858BZK5</accession>
<dbReference type="KEGG" id="abut:Ami103574_14200"/>
<evidence type="ECO:0000313" key="2">
    <source>
        <dbReference type="Proteomes" id="UP000466848"/>
    </source>
</evidence>
<dbReference type="InterPro" id="IPR035901">
    <property type="entry name" value="GIY-YIG_endonuc_sf"/>
</dbReference>
<dbReference type="CDD" id="cd10451">
    <property type="entry name" value="GIY-YIG_LuxR_like"/>
    <property type="match status" value="1"/>
</dbReference>
<dbReference type="EMBL" id="CP048649">
    <property type="protein sequence ID" value="QIB70370.1"/>
    <property type="molecule type" value="Genomic_DNA"/>
</dbReference>
<proteinExistence type="predicted"/>
<dbReference type="AlphaFoldDB" id="A0A858BZK5"/>
<dbReference type="Proteomes" id="UP000466848">
    <property type="component" value="Chromosome"/>
</dbReference>
<dbReference type="SUPFAM" id="SSF82771">
    <property type="entry name" value="GIY-YIG endonuclease"/>
    <property type="match status" value="1"/>
</dbReference>
<protein>
    <submittedName>
        <fullName evidence="1">GIY-YIG nuclease family protein</fullName>
    </submittedName>
</protein>
<gene>
    <name evidence="1" type="ORF">Ami103574_14200</name>
</gene>
<sequence length="113" mass="13219">MNTLSKKERRKQYNTRQVIGGIYVIRCQGNGRTWLKSTSDLKGEQNRFQFALSNNSSPTPAMLREWNQYGAKSFSLQVLEALEKKDTQTDREFADDVQALLELWKEKEQMEIQ</sequence>
<reference evidence="1 2" key="1">
    <citation type="submission" date="2020-02" db="EMBL/GenBank/DDBJ databases">
        <authorList>
            <person name="Kim Y.B."/>
            <person name="Roh S.W."/>
        </authorList>
    </citation>
    <scope>NUCLEOTIDE SEQUENCE [LARGE SCALE GENOMIC DNA]</scope>
    <source>
        <strain evidence="1 2">DSM 103574</strain>
    </source>
</reference>
<organism evidence="1 2">
    <name type="scientific">Aminipila butyrica</name>
    <dbReference type="NCBI Taxonomy" id="433296"/>
    <lineage>
        <taxon>Bacteria</taxon>
        <taxon>Bacillati</taxon>
        <taxon>Bacillota</taxon>
        <taxon>Clostridia</taxon>
        <taxon>Peptostreptococcales</taxon>
        <taxon>Anaerovoracaceae</taxon>
        <taxon>Aminipila</taxon>
    </lineage>
</organism>
<keyword evidence="2" id="KW-1185">Reference proteome</keyword>
<evidence type="ECO:0000313" key="1">
    <source>
        <dbReference type="EMBL" id="QIB70370.1"/>
    </source>
</evidence>
<dbReference type="RefSeq" id="WP_163067608.1">
    <property type="nucleotide sequence ID" value="NZ_CP048649.1"/>
</dbReference>
<name>A0A858BZK5_9FIRM</name>